<evidence type="ECO:0000256" key="3">
    <source>
        <dbReference type="ARBA" id="ARBA00022741"/>
    </source>
</evidence>
<dbReference type="InterPro" id="IPR027417">
    <property type="entry name" value="P-loop_NTPase"/>
</dbReference>
<dbReference type="Gene3D" id="3.40.50.300">
    <property type="entry name" value="P-loop containing nucleotide triphosphate hydrolases"/>
    <property type="match status" value="1"/>
</dbReference>
<dbReference type="PANTHER" id="PTHR46743:SF2">
    <property type="entry name" value="TEICHOIC ACIDS EXPORT ATP-BINDING PROTEIN TAGH"/>
    <property type="match status" value="1"/>
</dbReference>
<dbReference type="AlphaFoldDB" id="A0A6B8M7D5"/>
<dbReference type="InterPro" id="IPR015860">
    <property type="entry name" value="ABC_transpr_TagH-like"/>
</dbReference>
<proteinExistence type="inferred from homology"/>
<dbReference type="RefSeq" id="WP_016917960.1">
    <property type="nucleotide sequence ID" value="NZ_CP044331.1"/>
</dbReference>
<keyword evidence="4 6" id="KW-0067">ATP-binding</keyword>
<dbReference type="InterPro" id="IPR003593">
    <property type="entry name" value="AAA+_ATPase"/>
</dbReference>
<dbReference type="Pfam" id="PF00005">
    <property type="entry name" value="ABC_tran"/>
    <property type="match status" value="1"/>
</dbReference>
<keyword evidence="2" id="KW-0813">Transport</keyword>
<evidence type="ECO:0000313" key="7">
    <source>
        <dbReference type="Proteomes" id="UP000422569"/>
    </source>
</evidence>
<dbReference type="InterPro" id="IPR050683">
    <property type="entry name" value="Bact_Polysacc_Export_ATP-bd"/>
</dbReference>
<dbReference type="SUPFAM" id="SSF52540">
    <property type="entry name" value="P-loop containing nucleoside triphosphate hydrolases"/>
    <property type="match status" value="1"/>
</dbReference>
<dbReference type="GO" id="GO:0140359">
    <property type="term" value="F:ABC-type transporter activity"/>
    <property type="evidence" value="ECO:0007669"/>
    <property type="project" value="InterPro"/>
</dbReference>
<keyword evidence="3" id="KW-0547">Nucleotide-binding</keyword>
<dbReference type="GO" id="GO:0005524">
    <property type="term" value="F:ATP binding"/>
    <property type="evidence" value="ECO:0007669"/>
    <property type="project" value="UniProtKB-KW"/>
</dbReference>
<reference evidence="6 7" key="1">
    <citation type="submission" date="2019-09" db="EMBL/GenBank/DDBJ databases">
        <title>Isolation and complete genome sequencing of Methylocystis species.</title>
        <authorList>
            <person name="Rumah B.L."/>
            <person name="Stead C.E."/>
            <person name="Stevens B.C."/>
            <person name="Minton N.P."/>
            <person name="Grosse-Honebrink A."/>
            <person name="Zhang Y."/>
        </authorList>
    </citation>
    <scope>NUCLEOTIDE SEQUENCE [LARGE SCALE GENOMIC DNA]</scope>
    <source>
        <strain evidence="6 7">BRCS2</strain>
    </source>
</reference>
<dbReference type="GO" id="GO:0016020">
    <property type="term" value="C:membrane"/>
    <property type="evidence" value="ECO:0007669"/>
    <property type="project" value="InterPro"/>
</dbReference>
<dbReference type="GO" id="GO:0016887">
    <property type="term" value="F:ATP hydrolysis activity"/>
    <property type="evidence" value="ECO:0007669"/>
    <property type="project" value="InterPro"/>
</dbReference>
<evidence type="ECO:0000313" key="6">
    <source>
        <dbReference type="EMBL" id="QGM98285.1"/>
    </source>
</evidence>
<gene>
    <name evidence="6" type="ORF">F7D14_12890</name>
</gene>
<organism evidence="6 7">
    <name type="scientific">Methylocystis parvus</name>
    <dbReference type="NCBI Taxonomy" id="134"/>
    <lineage>
        <taxon>Bacteria</taxon>
        <taxon>Pseudomonadati</taxon>
        <taxon>Pseudomonadota</taxon>
        <taxon>Alphaproteobacteria</taxon>
        <taxon>Hyphomicrobiales</taxon>
        <taxon>Methylocystaceae</taxon>
        <taxon>Methylocystis</taxon>
    </lineage>
</organism>
<name>A0A6B8M7D5_9HYPH</name>
<accession>A0A6B8M7D5</accession>
<evidence type="ECO:0000256" key="1">
    <source>
        <dbReference type="ARBA" id="ARBA00005417"/>
    </source>
</evidence>
<feature type="domain" description="ABC transporter" evidence="5">
    <location>
        <begin position="24"/>
        <end position="247"/>
    </location>
</feature>
<dbReference type="KEGG" id="mpar:F7D14_12890"/>
<evidence type="ECO:0000256" key="2">
    <source>
        <dbReference type="ARBA" id="ARBA00022448"/>
    </source>
</evidence>
<dbReference type="EMBL" id="CP044331">
    <property type="protein sequence ID" value="QGM98285.1"/>
    <property type="molecule type" value="Genomic_DNA"/>
</dbReference>
<dbReference type="CDD" id="cd03220">
    <property type="entry name" value="ABC_KpsT_Wzt"/>
    <property type="match status" value="1"/>
</dbReference>
<dbReference type="PANTHER" id="PTHR46743">
    <property type="entry name" value="TEICHOIC ACIDS EXPORT ATP-BINDING PROTEIN TAGH"/>
    <property type="match status" value="1"/>
</dbReference>
<sequence length="252" mass="27808">MSSEPAIRCTGIGKAFQLYAHQNDQLKQILFGLWKKFYKEKWVLHDMTFTVEKGERVGIIGRNGAGKTTLLQIICGITMPTKGEFKVQGRIAPILALGSGFDGLLTGRENARIGAAILGLSKKEVDARIEDIAAFADVGPFFEQPMRTYSMGMIARVAFAICAHADANVLIVDEALSVGDQIFQHKCERYIEDFAHNGTILMVSHDLDFLEKLCDRVLWLENGVVKEIGEPARIIADYRAAMDAEENQATGA</sequence>
<comment type="similarity">
    <text evidence="1">Belongs to the ABC transporter superfamily.</text>
</comment>
<keyword evidence="7" id="KW-1185">Reference proteome</keyword>
<protein>
    <submittedName>
        <fullName evidence="6">ABC transporter ATP-binding protein</fullName>
    </submittedName>
</protein>
<dbReference type="SMART" id="SM00382">
    <property type="entry name" value="AAA"/>
    <property type="match status" value="1"/>
</dbReference>
<evidence type="ECO:0000256" key="4">
    <source>
        <dbReference type="ARBA" id="ARBA00022840"/>
    </source>
</evidence>
<dbReference type="PROSITE" id="PS50893">
    <property type="entry name" value="ABC_TRANSPORTER_2"/>
    <property type="match status" value="1"/>
</dbReference>
<dbReference type="InterPro" id="IPR003439">
    <property type="entry name" value="ABC_transporter-like_ATP-bd"/>
</dbReference>
<dbReference type="Proteomes" id="UP000422569">
    <property type="component" value="Chromosome"/>
</dbReference>
<evidence type="ECO:0000259" key="5">
    <source>
        <dbReference type="PROSITE" id="PS50893"/>
    </source>
</evidence>